<dbReference type="RefSeq" id="WP_011423369.1">
    <property type="nucleotide sequence ID" value="NC_007760.1"/>
</dbReference>
<keyword evidence="2" id="KW-0472">Membrane</keyword>
<dbReference type="EMBL" id="CP000251">
    <property type="protein sequence ID" value="ABC84087.1"/>
    <property type="molecule type" value="Genomic_DNA"/>
</dbReference>
<evidence type="ECO:0000313" key="4">
    <source>
        <dbReference type="Proteomes" id="UP000001935"/>
    </source>
</evidence>
<dbReference type="OrthoDB" id="5508343at2"/>
<dbReference type="Proteomes" id="UP000001935">
    <property type="component" value="Chromosome"/>
</dbReference>
<organism evidence="3 4">
    <name type="scientific">Anaeromyxobacter dehalogenans (strain 2CP-C)</name>
    <dbReference type="NCBI Taxonomy" id="290397"/>
    <lineage>
        <taxon>Bacteria</taxon>
        <taxon>Pseudomonadati</taxon>
        <taxon>Myxococcota</taxon>
        <taxon>Myxococcia</taxon>
        <taxon>Myxococcales</taxon>
        <taxon>Cystobacterineae</taxon>
        <taxon>Anaeromyxobacteraceae</taxon>
        <taxon>Anaeromyxobacter</taxon>
    </lineage>
</organism>
<evidence type="ECO:0000313" key="3">
    <source>
        <dbReference type="EMBL" id="ABC84087.1"/>
    </source>
</evidence>
<dbReference type="AlphaFoldDB" id="Q2IHM8"/>
<protein>
    <submittedName>
        <fullName evidence="3">Uncharacterized protein</fullName>
    </submittedName>
</protein>
<feature type="region of interest" description="Disordered" evidence="1">
    <location>
        <begin position="1"/>
        <end position="24"/>
    </location>
</feature>
<evidence type="ECO:0000256" key="2">
    <source>
        <dbReference type="SAM" id="Phobius"/>
    </source>
</evidence>
<evidence type="ECO:0000256" key="1">
    <source>
        <dbReference type="SAM" id="MobiDB-lite"/>
    </source>
</evidence>
<keyword evidence="2" id="KW-1133">Transmembrane helix</keyword>
<gene>
    <name evidence="3" type="ordered locus">Adeh_4324</name>
</gene>
<proteinExistence type="predicted"/>
<accession>Q2IHM8</accession>
<name>Q2IHM8_ANADE</name>
<sequence length="136" mass="14369">MPTPETPRPDAPEPAPDPVEAEAEAEAWARVVEAWDDEGTHRAYLARFADLEGLALAGGRYRAVLAERPGDPIAARFRDEVVKRATIQGLASLPRTVPPRAGKLQRALVVAALLALGAAAAWAAFRLAALLTGSPS</sequence>
<keyword evidence="2" id="KW-0812">Transmembrane</keyword>
<dbReference type="STRING" id="290397.Adeh_4324"/>
<dbReference type="HOGENOM" id="CLU_1682989_0_0_7"/>
<reference evidence="3" key="1">
    <citation type="submission" date="2006-01" db="EMBL/GenBank/DDBJ databases">
        <title>Complete sequence of Anaeromyxobacter dehalogenans 2CP-C.</title>
        <authorList>
            <consortium name="US DOE Joint Genome Institute"/>
            <person name="Copeland A."/>
            <person name="Lucas S."/>
            <person name="Lapidus A."/>
            <person name="Barry K."/>
            <person name="Detter J.C."/>
            <person name="Glavina T."/>
            <person name="Hammon N."/>
            <person name="Israni S."/>
            <person name="Pitluck S."/>
            <person name="Brettin T."/>
            <person name="Bruce D."/>
            <person name="Han C."/>
            <person name="Tapia R."/>
            <person name="Gilna P."/>
            <person name="Kiss H."/>
            <person name="Schmutz J."/>
            <person name="Larimer F."/>
            <person name="Land M."/>
            <person name="Kyrpides N."/>
            <person name="Anderson I."/>
            <person name="Sanford R.A."/>
            <person name="Ritalahti K.M."/>
            <person name="Thomas H.S."/>
            <person name="Kirby J.R."/>
            <person name="Zhulin I.B."/>
            <person name="Loeffler F.E."/>
            <person name="Richardson P."/>
        </authorList>
    </citation>
    <scope>NUCLEOTIDE SEQUENCE</scope>
    <source>
        <strain evidence="3">2CP-C</strain>
    </source>
</reference>
<dbReference type="KEGG" id="ade:Adeh_4324"/>
<feature type="transmembrane region" description="Helical" evidence="2">
    <location>
        <begin position="107"/>
        <end position="129"/>
    </location>
</feature>